<reference evidence="2 3" key="1">
    <citation type="submission" date="2018-09" db="EMBL/GenBank/DDBJ databases">
        <title>Nesterenkonia natronophila sp. nov., an alkaliphilic actinobacteriume isolated from a soda lake, and emended description of the genus Nesterenkonia.</title>
        <authorList>
            <person name="Menes R.J."/>
            <person name="Iriarte A."/>
        </authorList>
    </citation>
    <scope>NUCLEOTIDE SEQUENCE [LARGE SCALE GENOMIC DNA]</scope>
    <source>
        <strain evidence="2 3">M8</strain>
    </source>
</reference>
<organism evidence="2 3">
    <name type="scientific">Nesterenkonia natronophila</name>
    <dbReference type="NCBI Taxonomy" id="2174932"/>
    <lineage>
        <taxon>Bacteria</taxon>
        <taxon>Bacillati</taxon>
        <taxon>Actinomycetota</taxon>
        <taxon>Actinomycetes</taxon>
        <taxon>Micrococcales</taxon>
        <taxon>Micrococcaceae</taxon>
        <taxon>Nesterenkonia</taxon>
    </lineage>
</organism>
<dbReference type="PROSITE" id="PS51186">
    <property type="entry name" value="GNAT"/>
    <property type="match status" value="1"/>
</dbReference>
<evidence type="ECO:0000259" key="1">
    <source>
        <dbReference type="PROSITE" id="PS51186"/>
    </source>
</evidence>
<name>A0A3A4F3L5_9MICC</name>
<keyword evidence="3" id="KW-1185">Reference proteome</keyword>
<dbReference type="Proteomes" id="UP000266615">
    <property type="component" value="Unassembled WGS sequence"/>
</dbReference>
<gene>
    <name evidence="2" type="ORF">D3250_00280</name>
</gene>
<dbReference type="InterPro" id="IPR050276">
    <property type="entry name" value="MshD_Acetyltransferase"/>
</dbReference>
<dbReference type="OrthoDB" id="5243635at2"/>
<protein>
    <submittedName>
        <fullName evidence="2">GNAT family N-acetyltransferase</fullName>
    </submittedName>
</protein>
<dbReference type="RefSeq" id="WP_119901387.1">
    <property type="nucleotide sequence ID" value="NZ_QYZP01000001.1"/>
</dbReference>
<dbReference type="CDD" id="cd04301">
    <property type="entry name" value="NAT_SF"/>
    <property type="match status" value="1"/>
</dbReference>
<dbReference type="Gene3D" id="3.40.630.30">
    <property type="match status" value="1"/>
</dbReference>
<dbReference type="GO" id="GO:0016747">
    <property type="term" value="F:acyltransferase activity, transferring groups other than amino-acyl groups"/>
    <property type="evidence" value="ECO:0007669"/>
    <property type="project" value="InterPro"/>
</dbReference>
<feature type="domain" description="N-acetyltransferase" evidence="1">
    <location>
        <begin position="5"/>
        <end position="169"/>
    </location>
</feature>
<accession>A0A3A4F3L5</accession>
<proteinExistence type="predicted"/>
<dbReference type="InterPro" id="IPR016181">
    <property type="entry name" value="Acyl_CoA_acyltransferase"/>
</dbReference>
<dbReference type="PANTHER" id="PTHR43617">
    <property type="entry name" value="L-AMINO ACID N-ACETYLTRANSFERASE"/>
    <property type="match status" value="1"/>
</dbReference>
<evidence type="ECO:0000313" key="2">
    <source>
        <dbReference type="EMBL" id="RJN32341.1"/>
    </source>
</evidence>
<evidence type="ECO:0000313" key="3">
    <source>
        <dbReference type="Proteomes" id="UP000266615"/>
    </source>
</evidence>
<sequence>MSENYTIRHPQLHEAEGLAHVHIKAWEQTYQGVLPDQFWNEDAYQRRLNSWRQMLADQAHRARTRVVEVDGAVVGMAQIGPPREDDVAVEHELYMMYLLAEHQGSGASSEMMEELLHHKSASLWVLKNNARALAFYRKHGFEPDGAEKDLGEDEGAAALAGIVEIRMVRGPQ</sequence>
<dbReference type="AlphaFoldDB" id="A0A3A4F3L5"/>
<dbReference type="InterPro" id="IPR000182">
    <property type="entry name" value="GNAT_dom"/>
</dbReference>
<dbReference type="SUPFAM" id="SSF55729">
    <property type="entry name" value="Acyl-CoA N-acyltransferases (Nat)"/>
    <property type="match status" value="1"/>
</dbReference>
<dbReference type="Pfam" id="PF13508">
    <property type="entry name" value="Acetyltransf_7"/>
    <property type="match status" value="1"/>
</dbReference>
<dbReference type="PANTHER" id="PTHR43617:SF30">
    <property type="entry name" value="HISTONE ACETYLTRANSFERASE"/>
    <property type="match status" value="1"/>
</dbReference>
<comment type="caution">
    <text evidence="2">The sequence shown here is derived from an EMBL/GenBank/DDBJ whole genome shotgun (WGS) entry which is preliminary data.</text>
</comment>
<dbReference type="EMBL" id="QYZP01000001">
    <property type="protein sequence ID" value="RJN32341.1"/>
    <property type="molecule type" value="Genomic_DNA"/>
</dbReference>
<keyword evidence="2" id="KW-0808">Transferase</keyword>